<evidence type="ECO:0000256" key="3">
    <source>
        <dbReference type="SAM" id="Phobius"/>
    </source>
</evidence>
<dbReference type="InterPro" id="IPR011701">
    <property type="entry name" value="MFS"/>
</dbReference>
<evidence type="ECO:0000259" key="4">
    <source>
        <dbReference type="PROSITE" id="PS50850"/>
    </source>
</evidence>
<feature type="transmembrane region" description="Helical" evidence="3">
    <location>
        <begin position="448"/>
        <end position="470"/>
    </location>
</feature>
<dbReference type="SUPFAM" id="SSF103473">
    <property type="entry name" value="MFS general substrate transporter"/>
    <property type="match status" value="1"/>
</dbReference>
<dbReference type="PANTHER" id="PTHR11360:SF284">
    <property type="entry name" value="EG:103B4.3 PROTEIN-RELATED"/>
    <property type="match status" value="1"/>
</dbReference>
<feature type="transmembrane region" description="Helical" evidence="3">
    <location>
        <begin position="84"/>
        <end position="103"/>
    </location>
</feature>
<gene>
    <name evidence="5" type="primary">RvY_18074-1</name>
    <name evidence="5" type="synonym">RvY_18074.1</name>
    <name evidence="5" type="ORF">RvY_18074</name>
</gene>
<dbReference type="GO" id="GO:0016020">
    <property type="term" value="C:membrane"/>
    <property type="evidence" value="ECO:0007669"/>
    <property type="project" value="UniProtKB-SubCell"/>
</dbReference>
<feature type="transmembrane region" description="Helical" evidence="3">
    <location>
        <begin position="288"/>
        <end position="311"/>
    </location>
</feature>
<dbReference type="InterPro" id="IPR050327">
    <property type="entry name" value="Proton-linked_MCT"/>
</dbReference>
<proteinExistence type="predicted"/>
<evidence type="ECO:0000256" key="2">
    <source>
        <dbReference type="SAM" id="MobiDB-lite"/>
    </source>
</evidence>
<feature type="domain" description="Major facilitator superfamily (MFS) profile" evidence="4">
    <location>
        <begin position="86"/>
        <end position="475"/>
    </location>
</feature>
<dbReference type="CDD" id="cd17352">
    <property type="entry name" value="MFS_MCT_SLC16"/>
    <property type="match status" value="1"/>
</dbReference>
<comment type="subcellular location">
    <subcellularLocation>
        <location evidence="1">Membrane</location>
        <topology evidence="1">Multi-pass membrane protein</topology>
    </subcellularLocation>
</comment>
<feature type="transmembrane region" description="Helical" evidence="3">
    <location>
        <begin position="155"/>
        <end position="173"/>
    </location>
</feature>
<feature type="transmembrane region" description="Helical" evidence="3">
    <location>
        <begin position="179"/>
        <end position="204"/>
    </location>
</feature>
<organism evidence="5 6">
    <name type="scientific">Ramazzottius varieornatus</name>
    <name type="common">Water bear</name>
    <name type="synonym">Tardigrade</name>
    <dbReference type="NCBI Taxonomy" id="947166"/>
    <lineage>
        <taxon>Eukaryota</taxon>
        <taxon>Metazoa</taxon>
        <taxon>Ecdysozoa</taxon>
        <taxon>Tardigrada</taxon>
        <taxon>Eutardigrada</taxon>
        <taxon>Parachela</taxon>
        <taxon>Hypsibioidea</taxon>
        <taxon>Ramazzottiidae</taxon>
        <taxon>Ramazzottius</taxon>
    </lineage>
</organism>
<accession>A0A1D1W4F3</accession>
<dbReference type="GO" id="GO:0008028">
    <property type="term" value="F:monocarboxylic acid transmembrane transporter activity"/>
    <property type="evidence" value="ECO:0007669"/>
    <property type="project" value="TreeGrafter"/>
</dbReference>
<dbReference type="AlphaFoldDB" id="A0A1D1W4F3"/>
<dbReference type="InterPro" id="IPR020846">
    <property type="entry name" value="MFS_dom"/>
</dbReference>
<keyword evidence="3" id="KW-0812">Transmembrane</keyword>
<feature type="transmembrane region" description="Helical" evidence="3">
    <location>
        <begin position="383"/>
        <end position="404"/>
    </location>
</feature>
<dbReference type="PANTHER" id="PTHR11360">
    <property type="entry name" value="MONOCARBOXYLATE TRANSPORTER"/>
    <property type="match status" value="1"/>
</dbReference>
<keyword evidence="3" id="KW-1133">Transmembrane helix</keyword>
<sequence>MFRFRNIPFPRLRRFPILHQLVSLVKMRWKWLGRKMTAAGFDVEEASPSSPTAPSCASTSPLPISASSDSSLVKRSHGEAVDSGWAWVVLAASFFILAIINGATTGTSIFYTEFLKEFDRGTVLTSGLISTSYGLISVTGPLGSILSNKFGCRPVTILGSLIAAIGYFSTYFVQDFEMMFLTFGVLTGVGFGMAYSPAFGIIAMHFRRRQTLATSAVTVGIGLGIIAIPPIQEVMVRNYGWRESFLLTGSLTLLIVFCAMLFPKHRTSTQTLTLAESANLTLFREVPFYILCLHFFLMAGVNIYGFLSVRFATDIRGISKQDVTWIIAVGGVTDMVGRLSAVALSSNRWSSGRRTRFAVVHVMTVLVVGCIVLFTWSKTLVGLAGWSGALGFFLAVKWAVWPGLQMELFGNARFSTSYAYGSFVMGLGSLALPPLGEQVGVVTGNDLAPFYLSGIFVVFAAVTGVILQFFMPPVALHDPLHQPSPAEILSHQQAPFDDSIDTLPGPVDFEEDEKVPIPRYGEDDAVVFRSYKDDL</sequence>
<reference evidence="5 6" key="1">
    <citation type="journal article" date="2016" name="Nat. Commun.">
        <title>Extremotolerant tardigrade genome and improved radiotolerance of human cultured cells by tardigrade-unique protein.</title>
        <authorList>
            <person name="Hashimoto T."/>
            <person name="Horikawa D.D."/>
            <person name="Saito Y."/>
            <person name="Kuwahara H."/>
            <person name="Kozuka-Hata H."/>
            <person name="Shin-I T."/>
            <person name="Minakuchi Y."/>
            <person name="Ohishi K."/>
            <person name="Motoyama A."/>
            <person name="Aizu T."/>
            <person name="Enomoto A."/>
            <person name="Kondo K."/>
            <person name="Tanaka S."/>
            <person name="Hara Y."/>
            <person name="Koshikawa S."/>
            <person name="Sagara H."/>
            <person name="Miura T."/>
            <person name="Yokobori S."/>
            <person name="Miyagawa K."/>
            <person name="Suzuki Y."/>
            <person name="Kubo T."/>
            <person name="Oyama M."/>
            <person name="Kohara Y."/>
            <person name="Fujiyama A."/>
            <person name="Arakawa K."/>
            <person name="Katayama T."/>
            <person name="Toyoda A."/>
            <person name="Kunieda T."/>
        </authorList>
    </citation>
    <scope>NUCLEOTIDE SEQUENCE [LARGE SCALE GENOMIC DNA]</scope>
    <source>
        <strain evidence="5 6">YOKOZUNA-1</strain>
    </source>
</reference>
<dbReference type="OrthoDB" id="410267at2759"/>
<feature type="transmembrane region" description="Helical" evidence="3">
    <location>
        <begin position="244"/>
        <end position="262"/>
    </location>
</feature>
<evidence type="ECO:0000313" key="6">
    <source>
        <dbReference type="Proteomes" id="UP000186922"/>
    </source>
</evidence>
<dbReference type="EMBL" id="BDGG01000017">
    <property type="protein sequence ID" value="GAV08367.1"/>
    <property type="molecule type" value="Genomic_DNA"/>
</dbReference>
<dbReference type="PROSITE" id="PS50850">
    <property type="entry name" value="MFS"/>
    <property type="match status" value="1"/>
</dbReference>
<name>A0A1D1W4F3_RAMVA</name>
<feature type="transmembrane region" description="Helical" evidence="3">
    <location>
        <begin position="211"/>
        <end position="232"/>
    </location>
</feature>
<dbReference type="Proteomes" id="UP000186922">
    <property type="component" value="Unassembled WGS sequence"/>
</dbReference>
<evidence type="ECO:0000313" key="5">
    <source>
        <dbReference type="EMBL" id="GAV08367.1"/>
    </source>
</evidence>
<comment type="caution">
    <text evidence="5">The sequence shown here is derived from an EMBL/GenBank/DDBJ whole genome shotgun (WGS) entry which is preliminary data.</text>
</comment>
<keyword evidence="3" id="KW-0472">Membrane</keyword>
<feature type="compositionally biased region" description="Low complexity" evidence="2">
    <location>
        <begin position="46"/>
        <end position="66"/>
    </location>
</feature>
<dbReference type="InterPro" id="IPR036259">
    <property type="entry name" value="MFS_trans_sf"/>
</dbReference>
<feature type="transmembrane region" description="Helical" evidence="3">
    <location>
        <begin position="357"/>
        <end position="377"/>
    </location>
</feature>
<dbReference type="Pfam" id="PF07690">
    <property type="entry name" value="MFS_1"/>
    <property type="match status" value="1"/>
</dbReference>
<keyword evidence="6" id="KW-1185">Reference proteome</keyword>
<protein>
    <recommendedName>
        <fullName evidence="4">Major facilitator superfamily (MFS) profile domain-containing protein</fullName>
    </recommendedName>
</protein>
<feature type="transmembrane region" description="Helical" evidence="3">
    <location>
        <begin position="123"/>
        <end position="143"/>
    </location>
</feature>
<feature type="transmembrane region" description="Helical" evidence="3">
    <location>
        <begin position="416"/>
        <end position="436"/>
    </location>
</feature>
<evidence type="ECO:0000256" key="1">
    <source>
        <dbReference type="ARBA" id="ARBA00004141"/>
    </source>
</evidence>
<feature type="region of interest" description="Disordered" evidence="2">
    <location>
        <begin position="43"/>
        <end position="66"/>
    </location>
</feature>
<feature type="transmembrane region" description="Helical" evidence="3">
    <location>
        <begin position="323"/>
        <end position="345"/>
    </location>
</feature>
<dbReference type="Gene3D" id="1.20.1250.20">
    <property type="entry name" value="MFS general substrate transporter like domains"/>
    <property type="match status" value="2"/>
</dbReference>